<dbReference type="GO" id="GO:0015095">
    <property type="term" value="F:magnesium ion transmembrane transporter activity"/>
    <property type="evidence" value="ECO:0007669"/>
    <property type="project" value="TreeGrafter"/>
</dbReference>
<evidence type="ECO:0000256" key="6">
    <source>
        <dbReference type="ARBA" id="ARBA00022989"/>
    </source>
</evidence>
<reference evidence="11" key="3">
    <citation type="submission" date="2025-08" db="UniProtKB">
        <authorList>
            <consortium name="RefSeq"/>
        </authorList>
    </citation>
    <scope>IDENTIFICATION</scope>
    <source>
        <strain evidence="11">NI907</strain>
    </source>
</reference>
<dbReference type="InterPro" id="IPR045861">
    <property type="entry name" value="CorA_cytoplasmic_dom"/>
</dbReference>
<comment type="similarity">
    <text evidence="2">Belongs to the CorA metal ion transporter (MIT) (TC 1.A.35) family.</text>
</comment>
<feature type="compositionally biased region" description="Basic residues" evidence="8">
    <location>
        <begin position="269"/>
        <end position="283"/>
    </location>
</feature>
<feature type="compositionally biased region" description="Polar residues" evidence="8">
    <location>
        <begin position="314"/>
        <end position="323"/>
    </location>
</feature>
<evidence type="ECO:0000256" key="4">
    <source>
        <dbReference type="ARBA" id="ARBA00022475"/>
    </source>
</evidence>
<reference evidence="11" key="2">
    <citation type="submission" date="2019-10" db="EMBL/GenBank/DDBJ databases">
        <authorList>
            <consortium name="NCBI Genome Project"/>
        </authorList>
    </citation>
    <scope>NUCLEOTIDE SEQUENCE</scope>
    <source>
        <strain evidence="11">NI907</strain>
    </source>
</reference>
<dbReference type="GO" id="GO:0000287">
    <property type="term" value="F:magnesium ion binding"/>
    <property type="evidence" value="ECO:0007669"/>
    <property type="project" value="TreeGrafter"/>
</dbReference>
<evidence type="ECO:0000256" key="5">
    <source>
        <dbReference type="ARBA" id="ARBA00022692"/>
    </source>
</evidence>
<protein>
    <submittedName>
        <fullName evidence="11">Uncharacterized protein</fullName>
    </submittedName>
</protein>
<keyword evidence="4" id="KW-1003">Cell membrane</keyword>
<feature type="compositionally biased region" description="Acidic residues" evidence="8">
    <location>
        <begin position="248"/>
        <end position="261"/>
    </location>
</feature>
<evidence type="ECO:0000256" key="3">
    <source>
        <dbReference type="ARBA" id="ARBA00022448"/>
    </source>
</evidence>
<evidence type="ECO:0000313" key="11">
    <source>
        <dbReference type="RefSeq" id="XP_030977778.1"/>
    </source>
</evidence>
<dbReference type="KEGG" id="pgri:PgNI_09512"/>
<dbReference type="AlphaFoldDB" id="A0A6P8AS92"/>
<dbReference type="RefSeq" id="XP_030977778.1">
    <property type="nucleotide sequence ID" value="XM_031129494.1"/>
</dbReference>
<comment type="subcellular location">
    <subcellularLocation>
        <location evidence="1">Cell membrane</location>
        <topology evidence="1">Multi-pass membrane protein</topology>
    </subcellularLocation>
</comment>
<evidence type="ECO:0000313" key="10">
    <source>
        <dbReference type="Proteomes" id="UP000515153"/>
    </source>
</evidence>
<keyword evidence="5 9" id="KW-0812">Transmembrane</keyword>
<evidence type="ECO:0000256" key="8">
    <source>
        <dbReference type="SAM" id="MobiDB-lite"/>
    </source>
</evidence>
<evidence type="ECO:0000256" key="7">
    <source>
        <dbReference type="ARBA" id="ARBA00023136"/>
    </source>
</evidence>
<organism evidence="10 11">
    <name type="scientific">Pyricularia grisea</name>
    <name type="common">Crabgrass-specific blast fungus</name>
    <name type="synonym">Magnaporthe grisea</name>
    <dbReference type="NCBI Taxonomy" id="148305"/>
    <lineage>
        <taxon>Eukaryota</taxon>
        <taxon>Fungi</taxon>
        <taxon>Dikarya</taxon>
        <taxon>Ascomycota</taxon>
        <taxon>Pezizomycotina</taxon>
        <taxon>Sordariomycetes</taxon>
        <taxon>Sordariomycetidae</taxon>
        <taxon>Magnaporthales</taxon>
        <taxon>Pyriculariaceae</taxon>
        <taxon>Pyricularia</taxon>
    </lineage>
</organism>
<dbReference type="GO" id="GO:0015087">
    <property type="term" value="F:cobalt ion transmembrane transporter activity"/>
    <property type="evidence" value="ECO:0007669"/>
    <property type="project" value="TreeGrafter"/>
</dbReference>
<keyword evidence="3" id="KW-0813">Transport</keyword>
<evidence type="ECO:0000256" key="1">
    <source>
        <dbReference type="ARBA" id="ARBA00004651"/>
    </source>
</evidence>
<name>A0A6P8AS92_PYRGI</name>
<feature type="transmembrane region" description="Helical" evidence="9">
    <location>
        <begin position="588"/>
        <end position="609"/>
    </location>
</feature>
<dbReference type="InterPro" id="IPR045863">
    <property type="entry name" value="CorA_TM1_TM2"/>
</dbReference>
<keyword evidence="6 9" id="KW-1133">Transmembrane helix</keyword>
<dbReference type="Gene3D" id="1.20.58.340">
    <property type="entry name" value="Magnesium transport protein CorA, transmembrane region"/>
    <property type="match status" value="2"/>
</dbReference>
<dbReference type="InterPro" id="IPR002523">
    <property type="entry name" value="MgTranspt_CorA/ZnTranspt_ZntB"/>
</dbReference>
<dbReference type="GeneID" id="41964402"/>
<dbReference type="SUPFAM" id="SSF144083">
    <property type="entry name" value="Magnesium transport protein CorA, transmembrane region"/>
    <property type="match status" value="1"/>
</dbReference>
<dbReference type="PANTHER" id="PTHR46494:SF1">
    <property type="entry name" value="CORA FAMILY METAL ION TRANSPORTER (EUROFUNG)"/>
    <property type="match status" value="1"/>
</dbReference>
<dbReference type="SUPFAM" id="SSF143865">
    <property type="entry name" value="CorA soluble domain-like"/>
    <property type="match status" value="1"/>
</dbReference>
<dbReference type="GO" id="GO:0005886">
    <property type="term" value="C:plasma membrane"/>
    <property type="evidence" value="ECO:0007669"/>
    <property type="project" value="UniProtKB-SubCell"/>
</dbReference>
<feature type="region of interest" description="Disordered" evidence="8">
    <location>
        <begin position="248"/>
        <end position="323"/>
    </location>
</feature>
<feature type="transmembrane region" description="Helical" evidence="9">
    <location>
        <begin position="549"/>
        <end position="568"/>
    </location>
</feature>
<evidence type="ECO:0000256" key="2">
    <source>
        <dbReference type="ARBA" id="ARBA00009765"/>
    </source>
</evidence>
<dbReference type="Proteomes" id="UP000515153">
    <property type="component" value="Unplaced"/>
</dbReference>
<feature type="region of interest" description="Disordered" evidence="8">
    <location>
        <begin position="1"/>
        <end position="65"/>
    </location>
</feature>
<evidence type="ECO:0000256" key="9">
    <source>
        <dbReference type="SAM" id="Phobius"/>
    </source>
</evidence>
<dbReference type="Gene3D" id="3.30.460.20">
    <property type="entry name" value="CorA soluble domain-like"/>
    <property type="match status" value="1"/>
</dbReference>
<dbReference type="PANTHER" id="PTHR46494">
    <property type="entry name" value="CORA FAMILY METAL ION TRANSPORTER (EUROFUNG)"/>
    <property type="match status" value="1"/>
</dbReference>
<keyword evidence="10" id="KW-1185">Reference proteome</keyword>
<gene>
    <name evidence="11" type="ORF">PgNI_09512</name>
</gene>
<dbReference type="GO" id="GO:0050897">
    <property type="term" value="F:cobalt ion binding"/>
    <property type="evidence" value="ECO:0007669"/>
    <property type="project" value="TreeGrafter"/>
</dbReference>
<reference evidence="11" key="1">
    <citation type="journal article" date="2019" name="Mol. Biol. Evol.">
        <title>Blast fungal genomes show frequent chromosomal changes, gene gains and losses, and effector gene turnover.</title>
        <authorList>
            <person name="Gomez Luciano L.B."/>
            <person name="Jason Tsai I."/>
            <person name="Chuma I."/>
            <person name="Tosa Y."/>
            <person name="Chen Y.H."/>
            <person name="Li J.Y."/>
            <person name="Li M.Y."/>
            <person name="Jade Lu M.Y."/>
            <person name="Nakayashiki H."/>
            <person name="Li W.H."/>
        </authorList>
    </citation>
    <scope>NUCLEOTIDE SEQUENCE</scope>
    <source>
        <strain evidence="11">NI907</strain>
    </source>
</reference>
<sequence length="646" mass="72666">MSQQDADAPAPAPAPVGNTPNVQDFAVSLDFDNAENPSRPSSSSKSHKIPPQPVSAPELPTEPGRVHYDIHINTNEADVVRKGSVLARSDTQLSYSPMTIRRRDRAMTFRNVEDFEDYELRTGWHPGAEPGVDPRKPNGGHDSMPNLEHPCQITVVDFSQSHMEQHRLDNASLVSFLDKPQPKWSKCRWINVNGLSWDVISALGKHKNLHRLAIEDIMNTRNRTKADWYANHAFIILSLQKLVHIEDSDSESSDDDTDSDAGDTGSIGSKRKSTVPQKIRRWWSNKGSKSDEKISSMKSMENGLGLGGPELKKQQTGFSQKSEPNTLRTLQRYHGANDVRNDFMEKFSVLAERKLAVMAEQVSLFMTNDNTIISFFEFSAQQVEEPILVRLSTADTVLRQSCDASMIGQALLDAIIDLAIPLTGIYADVIGDLELDVLTRPNITHTKKLYITIGELNKIVSFVNPIISLINSLKDHKSELLHEFAATDLQNPSTGVVITPLTHTYLGDVLDHAVLIVETLQQLRTQADGMIDLIFNTISAYQNESLKQLTLMTIIFLPLTFITGYFGMNFQPFEVLQYDVQYLHTDKYSVGFSWKIAIPAAFGTCLFVMRDIIWESLTSLKNKHLVIRLRKDKKQRRRARRKTKAS</sequence>
<dbReference type="Pfam" id="PF01544">
    <property type="entry name" value="CorA"/>
    <property type="match status" value="1"/>
</dbReference>
<accession>A0A6P8AS92</accession>
<proteinExistence type="inferred from homology"/>
<keyword evidence="7 9" id="KW-0472">Membrane</keyword>